<accession>A0A1L0D5B1</accession>
<dbReference type="OrthoDB" id="19092at2759"/>
<proteinExistence type="predicted"/>
<keyword evidence="1 2" id="KW-0728">SH3 domain</keyword>
<feature type="compositionally biased region" description="Basic and acidic residues" evidence="3">
    <location>
        <begin position="154"/>
        <end position="173"/>
    </location>
</feature>
<evidence type="ECO:0000313" key="5">
    <source>
        <dbReference type="EMBL" id="SGZ46840.1"/>
    </source>
</evidence>
<dbReference type="Proteomes" id="UP000182334">
    <property type="component" value="Chromosome I"/>
</dbReference>
<dbReference type="FunFam" id="2.30.30.40:FF:000283">
    <property type="entry name" value="NAP1-binding protein 2"/>
    <property type="match status" value="1"/>
</dbReference>
<reference evidence="5 6" key="1">
    <citation type="submission" date="2016-10" db="EMBL/GenBank/DDBJ databases">
        <authorList>
            <person name="de Groot N.N."/>
        </authorList>
    </citation>
    <scope>NUCLEOTIDE SEQUENCE [LARGE SCALE GENOMIC DNA]</scope>
    <source>
        <strain evidence="5 6">CBS 141442</strain>
    </source>
</reference>
<name>A0A1L0D5B1_9ASCO</name>
<dbReference type="SMART" id="SM00326">
    <property type="entry name" value="SH3"/>
    <property type="match status" value="1"/>
</dbReference>
<dbReference type="PROSITE" id="PS50002">
    <property type="entry name" value="SH3"/>
    <property type="match status" value="1"/>
</dbReference>
<feature type="compositionally biased region" description="Acidic residues" evidence="3">
    <location>
        <begin position="144"/>
        <end position="153"/>
    </location>
</feature>
<dbReference type="AlphaFoldDB" id="A0A1L0D5B1"/>
<evidence type="ECO:0000259" key="4">
    <source>
        <dbReference type="PROSITE" id="PS50002"/>
    </source>
</evidence>
<dbReference type="SUPFAM" id="SSF50044">
    <property type="entry name" value="SH3-domain"/>
    <property type="match status" value="1"/>
</dbReference>
<keyword evidence="6" id="KW-1185">Reference proteome</keyword>
<evidence type="ECO:0000256" key="2">
    <source>
        <dbReference type="PROSITE-ProRule" id="PRU00192"/>
    </source>
</evidence>
<dbReference type="EMBL" id="LT635756">
    <property type="protein sequence ID" value="SGZ46840.1"/>
    <property type="molecule type" value="Genomic_DNA"/>
</dbReference>
<protein>
    <submittedName>
        <fullName evidence="5">CIC11C00000002172</fullName>
    </submittedName>
</protein>
<dbReference type="InterPro" id="IPR001452">
    <property type="entry name" value="SH3_domain"/>
</dbReference>
<feature type="region of interest" description="Disordered" evidence="3">
    <location>
        <begin position="144"/>
        <end position="173"/>
    </location>
</feature>
<evidence type="ECO:0000256" key="1">
    <source>
        <dbReference type="ARBA" id="ARBA00022443"/>
    </source>
</evidence>
<dbReference type="Pfam" id="PF00018">
    <property type="entry name" value="SH3_1"/>
    <property type="match status" value="1"/>
</dbReference>
<gene>
    <name evidence="5" type="ORF">SAMEA4029010_CIC11G00000002172</name>
</gene>
<evidence type="ECO:0000256" key="3">
    <source>
        <dbReference type="SAM" id="MobiDB-lite"/>
    </source>
</evidence>
<evidence type="ECO:0000313" key="6">
    <source>
        <dbReference type="Proteomes" id="UP000182334"/>
    </source>
</evidence>
<organism evidence="5 6">
    <name type="scientific">Sungouiella intermedia</name>
    <dbReference type="NCBI Taxonomy" id="45354"/>
    <lineage>
        <taxon>Eukaryota</taxon>
        <taxon>Fungi</taxon>
        <taxon>Dikarya</taxon>
        <taxon>Ascomycota</taxon>
        <taxon>Saccharomycotina</taxon>
        <taxon>Pichiomycetes</taxon>
        <taxon>Metschnikowiaceae</taxon>
        <taxon>Sungouiella</taxon>
    </lineage>
</organism>
<feature type="region of interest" description="Disordered" evidence="3">
    <location>
        <begin position="1"/>
        <end position="47"/>
    </location>
</feature>
<dbReference type="InterPro" id="IPR036028">
    <property type="entry name" value="SH3-like_dom_sf"/>
</dbReference>
<dbReference type="Gene3D" id="2.30.30.40">
    <property type="entry name" value="SH3 Domains"/>
    <property type="match status" value="1"/>
</dbReference>
<sequence length="173" mass="19775">MSPHGLCPPATQSTDYAYPESHPLRYTNFPTSRRGLLSDTDHESDDDDYYHNDNDSFATYSSDEINRRAVALFDFLPENDNEVALREGQVIWISYRHGQGWLVAEDPDSGENGLVPEEYVEIFYGDDNDEPKPFVPRLLQEIQGESEWEDTEDEHSLHLVDKAMGETSISEKS</sequence>
<feature type="domain" description="SH3" evidence="4">
    <location>
        <begin position="64"/>
        <end position="125"/>
    </location>
</feature>